<dbReference type="RefSeq" id="XP_040715881.1">
    <property type="nucleotide sequence ID" value="XM_040856003.1"/>
</dbReference>
<reference evidence="1 2" key="1">
    <citation type="submission" date="2016-07" db="EMBL/GenBank/DDBJ databases">
        <title>Pervasive Adenine N6-methylation of Active Genes in Fungi.</title>
        <authorList>
            <consortium name="DOE Joint Genome Institute"/>
            <person name="Mondo S.J."/>
            <person name="Dannebaum R.O."/>
            <person name="Kuo R.C."/>
            <person name="Labutti K."/>
            <person name="Haridas S."/>
            <person name="Kuo A."/>
            <person name="Salamov A."/>
            <person name="Ahrendt S.R."/>
            <person name="Lipzen A."/>
            <person name="Sullivan W."/>
            <person name="Andreopoulos W.B."/>
            <person name="Clum A."/>
            <person name="Lindquist E."/>
            <person name="Daum C."/>
            <person name="Ramamoorthy G.K."/>
            <person name="Gryganskyi A."/>
            <person name="Culley D."/>
            <person name="Magnuson J.K."/>
            <person name="James T.Y."/>
            <person name="O'Malley M.A."/>
            <person name="Stajich J.E."/>
            <person name="Spatafora J.W."/>
            <person name="Visel A."/>
            <person name="Grigoriev I.V."/>
        </authorList>
    </citation>
    <scope>NUCLEOTIDE SEQUENCE [LARGE SCALE GENOMIC DNA]</scope>
    <source>
        <strain evidence="1 2">CBS 129021</strain>
    </source>
</reference>
<dbReference type="AlphaFoldDB" id="A0A1Y2DZ03"/>
<accession>A0A1Y2DZ03</accession>
<dbReference type="InParanoid" id="A0A1Y2DZ03"/>
<protein>
    <submittedName>
        <fullName evidence="1">Uncharacterized protein</fullName>
    </submittedName>
</protein>
<dbReference type="GeneID" id="63772215"/>
<keyword evidence="2" id="KW-1185">Reference proteome</keyword>
<dbReference type="Proteomes" id="UP000193689">
    <property type="component" value="Unassembled WGS sequence"/>
</dbReference>
<feature type="non-terminal residue" evidence="1">
    <location>
        <position position="1"/>
    </location>
</feature>
<evidence type="ECO:0000313" key="1">
    <source>
        <dbReference type="EMBL" id="ORY64467.1"/>
    </source>
</evidence>
<evidence type="ECO:0000313" key="2">
    <source>
        <dbReference type="Proteomes" id="UP000193689"/>
    </source>
</evidence>
<gene>
    <name evidence="1" type="ORF">BCR38DRAFT_343121</name>
</gene>
<sequence length="109" mass="12236">ILQTWSEKVHEDILIAFKENLKLGPDEWARVMAHLGQMGYKFSEGALSLYTKWDGPVYEAVLTAFSSVLKPSSKEYGQIMGLLHGMGHNITQEALRFAVYLVFCPNSSV</sequence>
<dbReference type="OrthoDB" id="4777826at2759"/>
<comment type="caution">
    <text evidence="1">The sequence shown here is derived from an EMBL/GenBank/DDBJ whole genome shotgun (WGS) entry which is preliminary data.</text>
</comment>
<proteinExistence type="predicted"/>
<name>A0A1Y2DZ03_9PEZI</name>
<organism evidence="1 2">
    <name type="scientific">Pseudomassariella vexata</name>
    <dbReference type="NCBI Taxonomy" id="1141098"/>
    <lineage>
        <taxon>Eukaryota</taxon>
        <taxon>Fungi</taxon>
        <taxon>Dikarya</taxon>
        <taxon>Ascomycota</taxon>
        <taxon>Pezizomycotina</taxon>
        <taxon>Sordariomycetes</taxon>
        <taxon>Xylariomycetidae</taxon>
        <taxon>Amphisphaeriales</taxon>
        <taxon>Pseudomassariaceae</taxon>
        <taxon>Pseudomassariella</taxon>
    </lineage>
</organism>
<dbReference type="EMBL" id="MCFJ01000007">
    <property type="protein sequence ID" value="ORY64467.1"/>
    <property type="molecule type" value="Genomic_DNA"/>
</dbReference>